<dbReference type="PROSITE" id="PS50109">
    <property type="entry name" value="HIS_KIN"/>
    <property type="match status" value="1"/>
</dbReference>
<dbReference type="Proteomes" id="UP000196320">
    <property type="component" value="Unassembled WGS sequence"/>
</dbReference>
<proteinExistence type="predicted"/>
<accession>A0A1R4IGJ1</accession>
<evidence type="ECO:0000313" key="15">
    <source>
        <dbReference type="EMBL" id="SJN18858.1"/>
    </source>
</evidence>
<evidence type="ECO:0000256" key="3">
    <source>
        <dbReference type="ARBA" id="ARBA00012438"/>
    </source>
</evidence>
<name>A0A1R4IGJ1_9MICO</name>
<evidence type="ECO:0000256" key="9">
    <source>
        <dbReference type="ARBA" id="ARBA00023012"/>
    </source>
</evidence>
<comment type="subcellular location">
    <subcellularLocation>
        <location evidence="2">Cell membrane</location>
    </subcellularLocation>
</comment>
<sequence length="483" mass="51995">MTTMTERRRGVTVRTRILAWTLLVVALALCAIVLSTGRVLLSRVEASAVTELEHEAAKLRAFATGVNPATGQSFTGAQQLLTAYLSHNVPEQDETYFSVIDGRADRRSADDPPARLDADPAFISDLTALRSPVSHRVETAAGSAMYAAIPVEVSGDAALGALVIVEFLAPDEHEVWSTIITMSIAAVFALALAGAAGWFVAGRALTPIREVQETAAGIDGSDLNRRIDVVGTDDVAQLAVTFNGMLDRVQSAFDGQRRFLDDAGHELRTPITVIRGHLELIDEDPIEREQTLRLVDDELRRMSRLVDDLILLARADRPDFLLWDAVDVADLVVETLAKATALADRTWSIEEIPEGIVHADGQRLTQALLQLIANAVAHTADRDPIAIGGHLDANRLQLWVRDGGTGVPHSEQSHIFERFARGTAGRRRPGSGLGLAIVARIAQAHGGTVRLESTPGQGSVFTLDLPNPSPLSAPPIQSAKEHL</sequence>
<dbReference type="InterPro" id="IPR005467">
    <property type="entry name" value="His_kinase_dom"/>
</dbReference>
<dbReference type="SUPFAM" id="SSF47384">
    <property type="entry name" value="Homodimeric domain of signal transducing histidine kinase"/>
    <property type="match status" value="1"/>
</dbReference>
<dbReference type="SUPFAM" id="SSF158472">
    <property type="entry name" value="HAMP domain-like"/>
    <property type="match status" value="1"/>
</dbReference>
<comment type="catalytic activity">
    <reaction evidence="1">
        <text>ATP + protein L-histidine = ADP + protein N-phospho-L-histidine.</text>
        <dbReference type="EC" id="2.7.13.3"/>
    </reaction>
</comment>
<evidence type="ECO:0000256" key="12">
    <source>
        <dbReference type="SAM" id="Phobius"/>
    </source>
</evidence>
<dbReference type="PRINTS" id="PR00344">
    <property type="entry name" value="BCTRLSENSOR"/>
</dbReference>
<dbReference type="InterPro" id="IPR003660">
    <property type="entry name" value="HAMP_dom"/>
</dbReference>
<dbReference type="GO" id="GO:0005886">
    <property type="term" value="C:plasma membrane"/>
    <property type="evidence" value="ECO:0007669"/>
    <property type="project" value="UniProtKB-SubCell"/>
</dbReference>
<feature type="domain" description="HAMP" evidence="14">
    <location>
        <begin position="202"/>
        <end position="254"/>
    </location>
</feature>
<keyword evidence="7 15" id="KW-0418">Kinase</keyword>
<dbReference type="CDD" id="cd00075">
    <property type="entry name" value="HATPase"/>
    <property type="match status" value="1"/>
</dbReference>
<feature type="domain" description="Histidine kinase" evidence="13">
    <location>
        <begin position="262"/>
        <end position="469"/>
    </location>
</feature>
<dbReference type="SMART" id="SM00304">
    <property type="entry name" value="HAMP"/>
    <property type="match status" value="1"/>
</dbReference>
<keyword evidence="10 12" id="KW-0472">Membrane</keyword>
<dbReference type="PANTHER" id="PTHR45436">
    <property type="entry name" value="SENSOR HISTIDINE KINASE YKOH"/>
    <property type="match status" value="1"/>
</dbReference>
<dbReference type="InterPro" id="IPR036890">
    <property type="entry name" value="HATPase_C_sf"/>
</dbReference>
<evidence type="ECO:0000256" key="5">
    <source>
        <dbReference type="ARBA" id="ARBA00022679"/>
    </source>
</evidence>
<feature type="transmembrane region" description="Helical" evidence="12">
    <location>
        <begin position="175"/>
        <end position="200"/>
    </location>
</feature>
<dbReference type="InterPro" id="IPR003594">
    <property type="entry name" value="HATPase_dom"/>
</dbReference>
<keyword evidence="5" id="KW-0808">Transferase</keyword>
<dbReference type="CDD" id="cd00082">
    <property type="entry name" value="HisKA"/>
    <property type="match status" value="1"/>
</dbReference>
<dbReference type="EMBL" id="FUKO01000009">
    <property type="protein sequence ID" value="SJN18858.1"/>
    <property type="molecule type" value="Genomic_DNA"/>
</dbReference>
<evidence type="ECO:0000256" key="10">
    <source>
        <dbReference type="ARBA" id="ARBA00023136"/>
    </source>
</evidence>
<dbReference type="SMART" id="SM00387">
    <property type="entry name" value="HATPase_c"/>
    <property type="match status" value="1"/>
</dbReference>
<reference evidence="15 16" key="1">
    <citation type="submission" date="2017-02" db="EMBL/GenBank/DDBJ databases">
        <authorList>
            <person name="Peterson S.W."/>
        </authorList>
    </citation>
    <scope>NUCLEOTIDE SEQUENCE [LARGE SCALE GENOMIC DNA]</scope>
    <source>
        <strain evidence="15 16">B Mb 05.01</strain>
    </source>
</reference>
<keyword evidence="4" id="KW-0597">Phosphoprotein</keyword>
<dbReference type="InterPro" id="IPR004358">
    <property type="entry name" value="Sig_transdc_His_kin-like_C"/>
</dbReference>
<dbReference type="SUPFAM" id="SSF55874">
    <property type="entry name" value="ATPase domain of HSP90 chaperone/DNA topoisomerase II/histidine kinase"/>
    <property type="match status" value="1"/>
</dbReference>
<evidence type="ECO:0000256" key="7">
    <source>
        <dbReference type="ARBA" id="ARBA00022777"/>
    </source>
</evidence>
<dbReference type="Pfam" id="PF00512">
    <property type="entry name" value="HisKA"/>
    <property type="match status" value="1"/>
</dbReference>
<dbReference type="InterPro" id="IPR036097">
    <property type="entry name" value="HisK_dim/P_sf"/>
</dbReference>
<dbReference type="InterPro" id="IPR003661">
    <property type="entry name" value="HisK_dim/P_dom"/>
</dbReference>
<evidence type="ECO:0000313" key="16">
    <source>
        <dbReference type="Proteomes" id="UP000196320"/>
    </source>
</evidence>
<dbReference type="Gene3D" id="1.10.287.130">
    <property type="match status" value="1"/>
</dbReference>
<evidence type="ECO:0000256" key="1">
    <source>
        <dbReference type="ARBA" id="ARBA00000085"/>
    </source>
</evidence>
<dbReference type="PROSITE" id="PS50885">
    <property type="entry name" value="HAMP"/>
    <property type="match status" value="1"/>
</dbReference>
<dbReference type="InterPro" id="IPR050428">
    <property type="entry name" value="TCS_sensor_his_kinase"/>
</dbReference>
<protein>
    <recommendedName>
        <fullName evidence="3">histidine kinase</fullName>
        <ecNumber evidence="3">2.7.13.3</ecNumber>
    </recommendedName>
</protein>
<keyword evidence="16" id="KW-1185">Reference proteome</keyword>
<keyword evidence="6 12" id="KW-0812">Transmembrane</keyword>
<dbReference type="Pfam" id="PF00672">
    <property type="entry name" value="HAMP"/>
    <property type="match status" value="1"/>
</dbReference>
<keyword evidence="8 12" id="KW-1133">Transmembrane helix</keyword>
<evidence type="ECO:0000259" key="14">
    <source>
        <dbReference type="PROSITE" id="PS50885"/>
    </source>
</evidence>
<dbReference type="CDD" id="cd06225">
    <property type="entry name" value="HAMP"/>
    <property type="match status" value="1"/>
</dbReference>
<dbReference type="SMART" id="SM00388">
    <property type="entry name" value="HisKA"/>
    <property type="match status" value="1"/>
</dbReference>
<dbReference type="FunFam" id="1.10.287.130:FF:000001">
    <property type="entry name" value="Two-component sensor histidine kinase"/>
    <property type="match status" value="1"/>
</dbReference>
<dbReference type="PANTHER" id="PTHR45436:SF5">
    <property type="entry name" value="SENSOR HISTIDINE KINASE TRCS"/>
    <property type="match status" value="1"/>
</dbReference>
<evidence type="ECO:0000256" key="8">
    <source>
        <dbReference type="ARBA" id="ARBA00022989"/>
    </source>
</evidence>
<evidence type="ECO:0000256" key="4">
    <source>
        <dbReference type="ARBA" id="ARBA00022553"/>
    </source>
</evidence>
<dbReference type="Gene3D" id="6.10.340.10">
    <property type="match status" value="1"/>
</dbReference>
<organism evidence="15 16">
    <name type="scientific">Microbacterium esteraromaticum</name>
    <dbReference type="NCBI Taxonomy" id="57043"/>
    <lineage>
        <taxon>Bacteria</taxon>
        <taxon>Bacillati</taxon>
        <taxon>Actinomycetota</taxon>
        <taxon>Actinomycetes</taxon>
        <taxon>Micrococcales</taxon>
        <taxon>Microbacteriaceae</taxon>
        <taxon>Microbacterium</taxon>
    </lineage>
</organism>
<keyword evidence="9" id="KW-0902">Two-component regulatory system</keyword>
<dbReference type="EC" id="2.7.13.3" evidence="3"/>
<gene>
    <name evidence="15" type="ORF">FM104_01975</name>
</gene>
<dbReference type="AlphaFoldDB" id="A0A1R4IGJ1"/>
<evidence type="ECO:0000256" key="2">
    <source>
        <dbReference type="ARBA" id="ARBA00004236"/>
    </source>
</evidence>
<dbReference type="GO" id="GO:0000155">
    <property type="term" value="F:phosphorelay sensor kinase activity"/>
    <property type="evidence" value="ECO:0007669"/>
    <property type="project" value="InterPro"/>
</dbReference>
<evidence type="ECO:0000256" key="6">
    <source>
        <dbReference type="ARBA" id="ARBA00022692"/>
    </source>
</evidence>
<feature type="region of interest" description="Disordered" evidence="11">
    <location>
        <begin position="459"/>
        <end position="483"/>
    </location>
</feature>
<dbReference type="Pfam" id="PF02518">
    <property type="entry name" value="HATPase_c"/>
    <property type="match status" value="1"/>
</dbReference>
<evidence type="ECO:0000259" key="13">
    <source>
        <dbReference type="PROSITE" id="PS50109"/>
    </source>
</evidence>
<dbReference type="Gene3D" id="3.30.565.10">
    <property type="entry name" value="Histidine kinase-like ATPase, C-terminal domain"/>
    <property type="match status" value="1"/>
</dbReference>
<evidence type="ECO:0000256" key="11">
    <source>
        <dbReference type="SAM" id="MobiDB-lite"/>
    </source>
</evidence>